<feature type="compositionally biased region" description="Low complexity" evidence="10">
    <location>
        <begin position="185"/>
        <end position="196"/>
    </location>
</feature>
<evidence type="ECO:0000256" key="3">
    <source>
        <dbReference type="ARBA" id="ARBA00022618"/>
    </source>
</evidence>
<evidence type="ECO:0000256" key="4">
    <source>
        <dbReference type="ARBA" id="ARBA00022776"/>
    </source>
</evidence>
<feature type="compositionally biased region" description="Low complexity" evidence="10">
    <location>
        <begin position="591"/>
        <end position="610"/>
    </location>
</feature>
<feature type="region of interest" description="Disordered" evidence="10">
    <location>
        <begin position="705"/>
        <end position="733"/>
    </location>
</feature>
<keyword evidence="4" id="KW-0498">Mitosis</keyword>
<dbReference type="Proteomes" id="UP000002037">
    <property type="component" value="Unassembled WGS sequence"/>
</dbReference>
<protein>
    <recommendedName>
        <fullName evidence="9">M-phase inducer phosphatase</fullName>
        <ecNumber evidence="2">3.1.3.48</ecNumber>
    </recommendedName>
</protein>
<dbReference type="GO" id="GO:0110032">
    <property type="term" value="P:positive regulation of G2/MI transition of meiotic cell cycle"/>
    <property type="evidence" value="ECO:0007669"/>
    <property type="project" value="TreeGrafter"/>
</dbReference>
<feature type="region of interest" description="Disordered" evidence="10">
    <location>
        <begin position="590"/>
        <end position="690"/>
    </location>
</feature>
<dbReference type="GO" id="GO:0000086">
    <property type="term" value="P:G2/M transition of mitotic cell cycle"/>
    <property type="evidence" value="ECO:0007669"/>
    <property type="project" value="TreeGrafter"/>
</dbReference>
<evidence type="ECO:0000256" key="7">
    <source>
        <dbReference type="ARBA" id="ARBA00023306"/>
    </source>
</evidence>
<dbReference type="GO" id="GO:0051301">
    <property type="term" value="P:cell division"/>
    <property type="evidence" value="ECO:0007669"/>
    <property type="project" value="UniProtKB-KW"/>
</dbReference>
<dbReference type="InterPro" id="IPR001763">
    <property type="entry name" value="Rhodanese-like_dom"/>
</dbReference>
<dbReference type="KEGG" id="ctp:CTRG_05505"/>
<proteinExistence type="inferred from homology"/>
<evidence type="ECO:0000256" key="2">
    <source>
        <dbReference type="ARBA" id="ARBA00013064"/>
    </source>
</evidence>
<dbReference type="GeneID" id="8300639"/>
<accession>C5MHF1</accession>
<keyword evidence="6" id="KW-0904">Protein phosphatase</keyword>
<feature type="region of interest" description="Disordered" evidence="10">
    <location>
        <begin position="14"/>
        <end position="116"/>
    </location>
</feature>
<keyword evidence="13" id="KW-1185">Reference proteome</keyword>
<dbReference type="CDD" id="cd01530">
    <property type="entry name" value="Cdc25"/>
    <property type="match status" value="1"/>
</dbReference>
<evidence type="ECO:0000256" key="6">
    <source>
        <dbReference type="ARBA" id="ARBA00022912"/>
    </source>
</evidence>
<dbReference type="HOGENOM" id="CLU_323369_0_0_1"/>
<feature type="compositionally biased region" description="Polar residues" evidence="10">
    <location>
        <begin position="570"/>
        <end position="584"/>
    </location>
</feature>
<dbReference type="GO" id="GO:0004725">
    <property type="term" value="F:protein tyrosine phosphatase activity"/>
    <property type="evidence" value="ECO:0007669"/>
    <property type="project" value="UniProtKB-EC"/>
</dbReference>
<dbReference type="GO" id="GO:0005737">
    <property type="term" value="C:cytoplasm"/>
    <property type="evidence" value="ECO:0007669"/>
    <property type="project" value="TreeGrafter"/>
</dbReference>
<evidence type="ECO:0000259" key="11">
    <source>
        <dbReference type="PROSITE" id="PS50206"/>
    </source>
</evidence>
<sequence>MIHNDNIIQTLLNETTSSQDDSSSITNNNHHHDHNHNQSSSLRVKRDRPSSPFIDGMSSEITSYSSNQQSVPDSSPIHSSLSLSSSTSTSTSMENEFPRLTSKSQSMNFPRSPLKNLSNLVIPSSVKSKTKQLTNSFSRSMSEVVSKSSHSFFNTPKIEFNSIDENDDIPTNYDSEEDDDDDDVVGVGVATNNNNNNDDDDEEEEDDDEDGEDTFDTINIGSPIRRNNSNSTQNSIQTNNQPSKIRRFHSMYQTNKEISSYQIHEDNSILKFTNIEYSHSDSDLLPRITVDQLFKILCGEHNHEFDEFIIIDCRFDYEYEGGHIINAINISSKEELESNFINNQQPQQSQDEENKSKKLIIFHCEFSVFRGPMMAKHLRRCDRMLNYDNYPKLTYPDVVILEGGYKRFYENYSQWCNPQGYIEMKQHEKLCESNLDKIRRENKLTRHKSYQFGSNNLYTNRNNSSKDQLFWGSSTLHCRSQSYTTITNEKIIKRQRSIPKVKESSSPTPPSSSTSTTTTHSIHRLTRANTISLDQPMFTNKLISSPVTSPTTSTFELNNNFSNSSLFTTQDFQPPSASFRNSSYRNHRRSISSNFSSTSINSINSTTSSNGCSDSGSIESTLTDPYISSSSSPVLESSDYFDTRKPTRPQFNRKQGSRNIQQSQSQGQSQQQLQFQFPKSRSSNKLFSTPSNFFTSPITNHSFNNSTTTTTTTTTNTNTNNNTTISSNNSGPIHSPFLTPATTSCDDNTNSSIIDPINDTPVDFSVPISTHKYSKIKLHKRSGSLLSSTISENKELYSFAVDEDEEE</sequence>
<feature type="region of interest" description="Disordered" evidence="10">
    <location>
        <begin position="162"/>
        <end position="239"/>
    </location>
</feature>
<dbReference type="FunFam" id="3.40.250.10:FF:000021">
    <property type="entry name" value="M-phase inducer phosphatase cdc-25.2"/>
    <property type="match status" value="1"/>
</dbReference>
<dbReference type="VEuPathDB" id="FungiDB:CTRG_05505"/>
<dbReference type="EMBL" id="GG692402">
    <property type="protein sequence ID" value="EER31053.1"/>
    <property type="molecule type" value="Genomic_DNA"/>
</dbReference>
<dbReference type="InterPro" id="IPR036873">
    <property type="entry name" value="Rhodanese-like_dom_sf"/>
</dbReference>
<feature type="compositionally biased region" description="Low complexity" evidence="10">
    <location>
        <begin position="705"/>
        <end position="730"/>
    </location>
</feature>
<feature type="compositionally biased region" description="Low complexity" evidence="10">
    <location>
        <begin position="15"/>
        <end position="28"/>
    </location>
</feature>
<dbReference type="GO" id="GO:0010971">
    <property type="term" value="P:positive regulation of G2/M transition of mitotic cell cycle"/>
    <property type="evidence" value="ECO:0007669"/>
    <property type="project" value="TreeGrafter"/>
</dbReference>
<evidence type="ECO:0000313" key="13">
    <source>
        <dbReference type="Proteomes" id="UP000002037"/>
    </source>
</evidence>
<name>C5MHF1_CANTT</name>
<dbReference type="PROSITE" id="PS50206">
    <property type="entry name" value="RHODANESE_3"/>
    <property type="match status" value="1"/>
</dbReference>
<feature type="compositionally biased region" description="Acidic residues" evidence="10">
    <location>
        <begin position="162"/>
        <end position="184"/>
    </location>
</feature>
<evidence type="ECO:0000256" key="8">
    <source>
        <dbReference type="ARBA" id="ARBA00051722"/>
    </source>
</evidence>
<evidence type="ECO:0000313" key="12">
    <source>
        <dbReference type="EMBL" id="EER31053.1"/>
    </source>
</evidence>
<comment type="similarity">
    <text evidence="1">Belongs to the MPI phosphatase family.</text>
</comment>
<dbReference type="PRINTS" id="PR00716">
    <property type="entry name" value="MPIPHPHTASE"/>
</dbReference>
<dbReference type="PANTHER" id="PTHR10828:SF17">
    <property type="entry name" value="PROTEIN-TYROSINE-PHOSPHATASE"/>
    <property type="match status" value="1"/>
</dbReference>
<evidence type="ECO:0000256" key="1">
    <source>
        <dbReference type="ARBA" id="ARBA00011065"/>
    </source>
</evidence>
<feature type="compositionally biased region" description="Polar residues" evidence="10">
    <location>
        <begin position="649"/>
        <end position="660"/>
    </location>
</feature>
<dbReference type="RefSeq" id="XP_002551207.1">
    <property type="nucleotide sequence ID" value="XM_002551161.1"/>
</dbReference>
<keyword evidence="7" id="KW-0131">Cell cycle</keyword>
<keyword evidence="3" id="KW-0132">Cell division</keyword>
<dbReference type="SMART" id="SM00450">
    <property type="entry name" value="RHOD"/>
    <property type="match status" value="1"/>
</dbReference>
<feature type="compositionally biased region" description="Polar residues" evidence="10">
    <location>
        <begin position="101"/>
        <end position="116"/>
    </location>
</feature>
<dbReference type="SUPFAM" id="SSF52821">
    <property type="entry name" value="Rhodanese/Cell cycle control phosphatase"/>
    <property type="match status" value="1"/>
</dbReference>
<evidence type="ECO:0000256" key="9">
    <source>
        <dbReference type="ARBA" id="ARBA00067190"/>
    </source>
</evidence>
<dbReference type="GO" id="GO:0005634">
    <property type="term" value="C:nucleus"/>
    <property type="evidence" value="ECO:0007669"/>
    <property type="project" value="TreeGrafter"/>
</dbReference>
<feature type="compositionally biased region" description="Low complexity" evidence="10">
    <location>
        <begin position="79"/>
        <end position="92"/>
    </location>
</feature>
<dbReference type="Gene3D" id="3.40.250.10">
    <property type="entry name" value="Rhodanese-like domain"/>
    <property type="match status" value="1"/>
</dbReference>
<reference evidence="12 13" key="1">
    <citation type="journal article" date="2009" name="Nature">
        <title>Evolution of pathogenicity and sexual reproduction in eight Candida genomes.</title>
        <authorList>
            <person name="Butler G."/>
            <person name="Rasmussen M.D."/>
            <person name="Lin M.F."/>
            <person name="Santos M.A."/>
            <person name="Sakthikumar S."/>
            <person name="Munro C.A."/>
            <person name="Rheinbay E."/>
            <person name="Grabherr M."/>
            <person name="Forche A."/>
            <person name="Reedy J.L."/>
            <person name="Agrafioti I."/>
            <person name="Arnaud M.B."/>
            <person name="Bates S."/>
            <person name="Brown A.J."/>
            <person name="Brunke S."/>
            <person name="Costanzo M.C."/>
            <person name="Fitzpatrick D.A."/>
            <person name="de Groot P.W."/>
            <person name="Harris D."/>
            <person name="Hoyer L.L."/>
            <person name="Hube B."/>
            <person name="Klis F.M."/>
            <person name="Kodira C."/>
            <person name="Lennard N."/>
            <person name="Logue M.E."/>
            <person name="Martin R."/>
            <person name="Neiman A.M."/>
            <person name="Nikolaou E."/>
            <person name="Quail M.A."/>
            <person name="Quinn J."/>
            <person name="Santos M.C."/>
            <person name="Schmitzberger F.F."/>
            <person name="Sherlock G."/>
            <person name="Shah P."/>
            <person name="Silverstein K.A."/>
            <person name="Skrzypek M.S."/>
            <person name="Soll D."/>
            <person name="Staggs R."/>
            <person name="Stansfield I."/>
            <person name="Stumpf M.P."/>
            <person name="Sudbery P.E."/>
            <person name="Srikantha T."/>
            <person name="Zeng Q."/>
            <person name="Berman J."/>
            <person name="Berriman M."/>
            <person name="Heitman J."/>
            <person name="Gow N.A."/>
            <person name="Lorenz M.C."/>
            <person name="Birren B.W."/>
            <person name="Kellis M."/>
            <person name="Cuomo C.A."/>
        </authorList>
    </citation>
    <scope>NUCLEOTIDE SEQUENCE [LARGE SCALE GENOMIC DNA]</scope>
    <source>
        <strain evidence="13">ATCC MYA-3404 / T1</strain>
    </source>
</reference>
<feature type="compositionally biased region" description="Polar residues" evidence="10">
    <location>
        <begin position="677"/>
        <end position="690"/>
    </location>
</feature>
<dbReference type="STRING" id="294747.C5MHF1"/>
<feature type="region of interest" description="Disordered" evidence="10">
    <location>
        <begin position="566"/>
        <end position="585"/>
    </location>
</feature>
<feature type="domain" description="Rhodanese" evidence="11">
    <location>
        <begin position="304"/>
        <end position="417"/>
    </location>
</feature>
<feature type="compositionally biased region" description="Polar residues" evidence="10">
    <location>
        <begin position="59"/>
        <end position="78"/>
    </location>
</feature>
<dbReference type="Pfam" id="PF00581">
    <property type="entry name" value="Rhodanese"/>
    <property type="match status" value="1"/>
</dbReference>
<dbReference type="OrthoDB" id="26523at2759"/>
<dbReference type="EC" id="3.1.3.48" evidence="2"/>
<keyword evidence="5" id="KW-0378">Hydrolase</keyword>
<feature type="compositionally biased region" description="Low complexity" evidence="10">
    <location>
        <begin position="620"/>
        <end position="640"/>
    </location>
</feature>
<feature type="region of interest" description="Disordered" evidence="10">
    <location>
        <begin position="494"/>
        <end position="522"/>
    </location>
</feature>
<organism evidence="12 13">
    <name type="scientific">Candida tropicalis (strain ATCC MYA-3404 / T1)</name>
    <name type="common">Yeast</name>
    <dbReference type="NCBI Taxonomy" id="294747"/>
    <lineage>
        <taxon>Eukaryota</taxon>
        <taxon>Fungi</taxon>
        <taxon>Dikarya</taxon>
        <taxon>Ascomycota</taxon>
        <taxon>Saccharomycotina</taxon>
        <taxon>Pichiomycetes</taxon>
        <taxon>Debaryomycetaceae</taxon>
        <taxon>Candida/Lodderomyces clade</taxon>
        <taxon>Candida</taxon>
    </lineage>
</organism>
<dbReference type="InterPro" id="IPR000751">
    <property type="entry name" value="MPI_Phosphatase"/>
</dbReference>
<feature type="compositionally biased region" description="Acidic residues" evidence="10">
    <location>
        <begin position="197"/>
        <end position="215"/>
    </location>
</feature>
<feature type="compositionally biased region" description="Low complexity" evidence="10">
    <location>
        <begin position="661"/>
        <end position="676"/>
    </location>
</feature>
<evidence type="ECO:0000256" key="10">
    <source>
        <dbReference type="SAM" id="MobiDB-lite"/>
    </source>
</evidence>
<comment type="catalytic activity">
    <reaction evidence="8">
        <text>O-phospho-L-tyrosyl-[protein] + H2O = L-tyrosyl-[protein] + phosphate</text>
        <dbReference type="Rhea" id="RHEA:10684"/>
        <dbReference type="Rhea" id="RHEA-COMP:10136"/>
        <dbReference type="Rhea" id="RHEA-COMP:20101"/>
        <dbReference type="ChEBI" id="CHEBI:15377"/>
        <dbReference type="ChEBI" id="CHEBI:43474"/>
        <dbReference type="ChEBI" id="CHEBI:46858"/>
        <dbReference type="ChEBI" id="CHEBI:61978"/>
        <dbReference type="EC" id="3.1.3.48"/>
    </reaction>
</comment>
<gene>
    <name evidence="12" type="ORF">CTRG_05505</name>
</gene>
<dbReference type="eggNOG" id="KOG3772">
    <property type="taxonomic scope" value="Eukaryota"/>
</dbReference>
<evidence type="ECO:0000256" key="5">
    <source>
        <dbReference type="ARBA" id="ARBA00022801"/>
    </source>
</evidence>
<dbReference type="PANTHER" id="PTHR10828">
    <property type="entry name" value="M-PHASE INDUCER PHOSPHATASE DUAL SPECIFICITY PHOSPHATASE CDC25"/>
    <property type="match status" value="1"/>
</dbReference>
<feature type="compositionally biased region" description="Low complexity" evidence="10">
    <location>
        <begin position="224"/>
        <end position="239"/>
    </location>
</feature>
<dbReference type="AlphaFoldDB" id="C5MHF1"/>